<gene>
    <name evidence="2" type="ORF">FHP88_04535</name>
</gene>
<dbReference type="Proteomes" id="UP000316649">
    <property type="component" value="Unassembled WGS sequence"/>
</dbReference>
<dbReference type="SUPFAM" id="SSF111126">
    <property type="entry name" value="Ligand-binding domain in the NO signalling and Golgi transport"/>
    <property type="match status" value="1"/>
</dbReference>
<reference evidence="2 3" key="1">
    <citation type="submission" date="2019-07" db="EMBL/GenBank/DDBJ databases">
        <title>The pathways for chlorine oxyanion respiration interact through the shared metabolite chlorate.</title>
        <authorList>
            <person name="Barnum T.P."/>
            <person name="Cheng Y."/>
            <person name="Hill K.A."/>
            <person name="Lucas L.N."/>
            <person name="Carlson H.K."/>
            <person name="Coates J.D."/>
        </authorList>
    </citation>
    <scope>NUCLEOTIDE SEQUENCE [LARGE SCALE GENOMIC DNA]</scope>
    <source>
        <strain evidence="2 3">BK-1</strain>
    </source>
</reference>
<keyword evidence="3" id="KW-1185">Reference proteome</keyword>
<dbReference type="AlphaFoldDB" id="A0A557SH10"/>
<dbReference type="PANTHER" id="PTHR45655:SF13">
    <property type="entry name" value="SOLUBLE GUANYLATE CYCLASE GCY-32-RELATED"/>
    <property type="match status" value="1"/>
</dbReference>
<organism evidence="2 3">
    <name type="scientific">Sedimenticola selenatireducens</name>
    <dbReference type="NCBI Taxonomy" id="191960"/>
    <lineage>
        <taxon>Bacteria</taxon>
        <taxon>Pseudomonadati</taxon>
        <taxon>Pseudomonadota</taxon>
        <taxon>Gammaproteobacteria</taxon>
        <taxon>Chromatiales</taxon>
        <taxon>Sedimenticolaceae</taxon>
        <taxon>Sedimenticola</taxon>
    </lineage>
</organism>
<dbReference type="EMBL" id="VMNH01000005">
    <property type="protein sequence ID" value="TVO76696.1"/>
    <property type="molecule type" value="Genomic_DNA"/>
</dbReference>
<accession>A0A557SH10</accession>
<dbReference type="GO" id="GO:0070482">
    <property type="term" value="P:response to oxygen levels"/>
    <property type="evidence" value="ECO:0007669"/>
    <property type="project" value="TreeGrafter"/>
</dbReference>
<dbReference type="GO" id="GO:0019934">
    <property type="term" value="P:cGMP-mediated signaling"/>
    <property type="evidence" value="ECO:0007669"/>
    <property type="project" value="TreeGrafter"/>
</dbReference>
<feature type="domain" description="Heme NO-binding" evidence="1">
    <location>
        <begin position="2"/>
        <end position="162"/>
    </location>
</feature>
<dbReference type="InterPro" id="IPR011644">
    <property type="entry name" value="Heme_NO-bd"/>
</dbReference>
<dbReference type="GO" id="GO:0004383">
    <property type="term" value="F:guanylate cyclase activity"/>
    <property type="evidence" value="ECO:0007669"/>
    <property type="project" value="TreeGrafter"/>
</dbReference>
<dbReference type="OrthoDB" id="7266652at2"/>
<name>A0A557SH10_9GAMM</name>
<evidence type="ECO:0000259" key="1">
    <source>
        <dbReference type="Pfam" id="PF07700"/>
    </source>
</evidence>
<sequence length="184" mass="20861">MYGLVNRAIEDLVTQAYGSDVWERIKHEADVDIDVFVRMEAYPDDISYRLVAAASKVLEQSPDRILGDFGRFWPQYTGREGYGEILDAAGSSLWEFLFNLDELHSRVGLIYPNLQPPSFSCTDVTEQSLELHYYSERAGLAPMVVGLLEGLSLMFDTPVSIERTQCKEEGADHDAFRITKTIRD</sequence>
<proteinExistence type="predicted"/>
<dbReference type="InterPro" id="IPR024096">
    <property type="entry name" value="NO_sig/Golgi_transp_ligand-bd"/>
</dbReference>
<dbReference type="InterPro" id="IPR038158">
    <property type="entry name" value="H-NOX_domain_sf"/>
</dbReference>
<protein>
    <submittedName>
        <fullName evidence="2">Heme NO-binding protein</fullName>
    </submittedName>
</protein>
<dbReference type="Gene3D" id="3.90.1520.10">
    <property type="entry name" value="H-NOX domain"/>
    <property type="match status" value="1"/>
</dbReference>
<dbReference type="PANTHER" id="PTHR45655">
    <property type="entry name" value="GUANYLATE CYCLASE SOLUBLE SUBUNIT BETA-2"/>
    <property type="match status" value="1"/>
</dbReference>
<evidence type="ECO:0000313" key="3">
    <source>
        <dbReference type="Proteomes" id="UP000316649"/>
    </source>
</evidence>
<dbReference type="GO" id="GO:0020037">
    <property type="term" value="F:heme binding"/>
    <property type="evidence" value="ECO:0007669"/>
    <property type="project" value="InterPro"/>
</dbReference>
<comment type="caution">
    <text evidence="2">The sequence shown here is derived from an EMBL/GenBank/DDBJ whole genome shotgun (WGS) entry which is preliminary data.</text>
</comment>
<dbReference type="RefSeq" id="WP_144357826.1">
    <property type="nucleotide sequence ID" value="NZ_VMNH01000005.1"/>
</dbReference>
<dbReference type="Pfam" id="PF07700">
    <property type="entry name" value="HNOB"/>
    <property type="match status" value="1"/>
</dbReference>
<dbReference type="GO" id="GO:0008074">
    <property type="term" value="C:guanylate cyclase complex, soluble"/>
    <property type="evidence" value="ECO:0007669"/>
    <property type="project" value="TreeGrafter"/>
</dbReference>
<evidence type="ECO:0000313" key="2">
    <source>
        <dbReference type="EMBL" id="TVO76696.1"/>
    </source>
</evidence>